<name>A0A1S1NJG9_9MYCO</name>
<comment type="caution">
    <text evidence="1">The sequence shown here is derived from an EMBL/GenBank/DDBJ whole genome shotgun (WGS) entry which is preliminary data.</text>
</comment>
<protein>
    <recommendedName>
        <fullName evidence="3">Alanine and proline rich membrane protein</fullName>
    </recommendedName>
</protein>
<evidence type="ECO:0000313" key="1">
    <source>
        <dbReference type="EMBL" id="OHV02775.1"/>
    </source>
</evidence>
<accession>A0A1S1NJG9</accession>
<dbReference type="Proteomes" id="UP000179734">
    <property type="component" value="Unassembled WGS sequence"/>
</dbReference>
<gene>
    <name evidence="1" type="ORF">BKN37_15690</name>
</gene>
<dbReference type="AlphaFoldDB" id="A0A1S1NJG9"/>
<evidence type="ECO:0000313" key="2">
    <source>
        <dbReference type="Proteomes" id="UP000179734"/>
    </source>
</evidence>
<sequence>MAGKLYRVPRRWPALVGAAAAGAVVAGVAASLGTGYLAGHRADAAAPATVTVTVTPQKPPPPAPLPTAKADRQTCKGWDEAGKLINEAADVLSVIPQGTTILDPSVRDDPDRTAAVQHAGDLFHQAADALNKALAPGSTQALAEMAHTTVDSLGTLSTAYKTFDESSGDAITVARTTAHAMSGLCKRLVP</sequence>
<dbReference type="EMBL" id="MLQM01000085">
    <property type="protein sequence ID" value="OHV02775.1"/>
    <property type="molecule type" value="Genomic_DNA"/>
</dbReference>
<organism evidence="1 2">
    <name type="scientific">Mycobacterium talmoniae</name>
    <dbReference type="NCBI Taxonomy" id="1858794"/>
    <lineage>
        <taxon>Bacteria</taxon>
        <taxon>Bacillati</taxon>
        <taxon>Actinomycetota</taxon>
        <taxon>Actinomycetes</taxon>
        <taxon>Mycobacteriales</taxon>
        <taxon>Mycobacteriaceae</taxon>
        <taxon>Mycobacterium</taxon>
    </lineage>
</organism>
<evidence type="ECO:0008006" key="3">
    <source>
        <dbReference type="Google" id="ProtNLM"/>
    </source>
</evidence>
<proteinExistence type="predicted"/>
<dbReference type="RefSeq" id="WP_071027454.1">
    <property type="nucleotide sequence ID" value="NZ_MLQM01000085.1"/>
</dbReference>
<reference evidence="1 2" key="1">
    <citation type="submission" date="2016-10" db="EMBL/GenBank/DDBJ databases">
        <title>Genome sequence of Mycobacterium talmonii.</title>
        <authorList>
            <person name="Greninger A.L."/>
            <person name="Elliott B."/>
            <person name="Vasireddy S."/>
            <person name="Vasireddy R."/>
        </authorList>
    </citation>
    <scope>NUCLEOTIDE SEQUENCE [LARGE SCALE GENOMIC DNA]</scope>
    <source>
        <strain evidence="2">NE-TNMC-100812</strain>
    </source>
</reference>
<keyword evidence="2" id="KW-1185">Reference proteome</keyword>